<protein>
    <recommendedName>
        <fullName evidence="5">Glucose-6-phosphate dehydrogenase assembly protein OpcA</fullName>
    </recommendedName>
</protein>
<dbReference type="OrthoDB" id="186487at2"/>
<dbReference type="Pfam" id="PF20171">
    <property type="entry name" value="OpcA_G6PD_C"/>
    <property type="match status" value="1"/>
</dbReference>
<dbReference type="InterPro" id="IPR046801">
    <property type="entry name" value="OpcA_G6PD_N"/>
</dbReference>
<dbReference type="PANTHER" id="PTHR38658:SF1">
    <property type="entry name" value="OXPP CYCLE PROTEIN OPCA-RELATED"/>
    <property type="match status" value="1"/>
</dbReference>
<dbReference type="InterPro" id="IPR004555">
    <property type="entry name" value="G6PDH_assembly_OpcA"/>
</dbReference>
<proteinExistence type="predicted"/>
<dbReference type="AlphaFoldDB" id="A0A2S7U0G1"/>
<comment type="caution">
    <text evidence="3">The sequence shown here is derived from an EMBL/GenBank/DDBJ whole genome shotgun (WGS) entry which is preliminary data.</text>
</comment>
<dbReference type="Pfam" id="PF10128">
    <property type="entry name" value="OpcA_G6PD_assem"/>
    <property type="match status" value="1"/>
</dbReference>
<dbReference type="PANTHER" id="PTHR38658">
    <property type="entry name" value="OXPP CYCLE PROTEIN OPCA-RELATED"/>
    <property type="match status" value="1"/>
</dbReference>
<dbReference type="InterPro" id="IPR046802">
    <property type="entry name" value="OpcA_G6PD_C"/>
</dbReference>
<gene>
    <name evidence="3" type="ORF">BSZ32_05435</name>
</gene>
<evidence type="ECO:0000313" key="3">
    <source>
        <dbReference type="EMBL" id="PQJ27997.1"/>
    </source>
</evidence>
<reference evidence="3 4" key="1">
    <citation type="submission" date="2016-12" db="EMBL/GenBank/DDBJ databases">
        <title>Study of bacterial adaptation to deep sea.</title>
        <authorList>
            <person name="Song J."/>
            <person name="Yoshizawa S."/>
            <person name="Kogure K."/>
        </authorList>
    </citation>
    <scope>NUCLEOTIDE SEQUENCE [LARGE SCALE GENOMIC DNA]</scope>
    <source>
        <strain evidence="3 4">SAORIC-165</strain>
    </source>
</reference>
<name>A0A2S7U0G1_9BACT</name>
<dbReference type="Proteomes" id="UP000239907">
    <property type="component" value="Unassembled WGS sequence"/>
</dbReference>
<evidence type="ECO:0008006" key="5">
    <source>
        <dbReference type="Google" id="ProtNLM"/>
    </source>
</evidence>
<feature type="domain" description="Glucose-6-phosphate dehydrogenase assembly protein OpcA N-terminal" evidence="1">
    <location>
        <begin position="59"/>
        <end position="171"/>
    </location>
</feature>
<evidence type="ECO:0000313" key="4">
    <source>
        <dbReference type="Proteomes" id="UP000239907"/>
    </source>
</evidence>
<evidence type="ECO:0000259" key="2">
    <source>
        <dbReference type="Pfam" id="PF20171"/>
    </source>
</evidence>
<organism evidence="3 4">
    <name type="scientific">Rubritalea profundi</name>
    <dbReference type="NCBI Taxonomy" id="1658618"/>
    <lineage>
        <taxon>Bacteria</taxon>
        <taxon>Pseudomonadati</taxon>
        <taxon>Verrucomicrobiota</taxon>
        <taxon>Verrucomicrobiia</taxon>
        <taxon>Verrucomicrobiales</taxon>
        <taxon>Rubritaleaceae</taxon>
        <taxon>Rubritalea</taxon>
    </lineage>
</organism>
<feature type="domain" description="Glucose-6-phosphate dehydrogenase assembly protein OpcA C-terminal" evidence="2">
    <location>
        <begin position="182"/>
        <end position="343"/>
    </location>
</feature>
<dbReference type="RefSeq" id="WP_105042492.1">
    <property type="nucleotide sequence ID" value="NZ_MQWA01000001.1"/>
</dbReference>
<evidence type="ECO:0000259" key="1">
    <source>
        <dbReference type="Pfam" id="PF10128"/>
    </source>
</evidence>
<sequence length="357" mass="39345">MTVPNDCNQLGREVEIGQIEVELKRLWEADEASTNASLINFAVYSEDASALSQNSDTVREITSEHACRAILIGVDCEESEVSMRAWITAHCNLMNGNKSVCSEQIAFHLGGRASGRLSNTVFAHLNSDLPLVFWWQGELSERFNDRLYSLIQRLVIDSSEWQDPVAQFEKIVPAMQEYNLVVQDLSWTRTYHARLAIAALFDDPIALTAIPAIQKVRVVTSPEGRIAGLQLLAWFAAQCDWRKASELIASESVADSFHFEHSHGGSVEASVVTDSDSAAIGLIKIDAGDVQFTISRSKGNQVLHLNMEAQGHVSEQSAPADSEDVVGLVRDQLSRGGKNSLFRKIFPVFIDLINGTT</sequence>
<accession>A0A2S7U0G1</accession>
<keyword evidence="4" id="KW-1185">Reference proteome</keyword>
<dbReference type="EMBL" id="MQWA01000001">
    <property type="protein sequence ID" value="PQJ27997.1"/>
    <property type="molecule type" value="Genomic_DNA"/>
</dbReference>